<reference evidence="1" key="1">
    <citation type="submission" date="2020-12" db="EMBL/GenBank/DDBJ databases">
        <authorList>
            <person name="Iha C."/>
        </authorList>
    </citation>
    <scope>NUCLEOTIDE SEQUENCE</scope>
</reference>
<dbReference type="EMBL" id="CAJHUC010000434">
    <property type="protein sequence ID" value="CAD7696116.1"/>
    <property type="molecule type" value="Genomic_DNA"/>
</dbReference>
<evidence type="ECO:0000313" key="2">
    <source>
        <dbReference type="Proteomes" id="UP000708148"/>
    </source>
</evidence>
<evidence type="ECO:0000313" key="1">
    <source>
        <dbReference type="EMBL" id="CAD7696116.1"/>
    </source>
</evidence>
<proteinExistence type="predicted"/>
<sequence length="160" mass="17792">MAGLVVKTVSPDSLGRDVWQGEELVGRVVVEGSGRAMLVVRGNPYEARLEDLRVRKGVKEVLSAVKSKGVLGQLTTEYMGRQYVLTYTAKDWIVKSGVAEVGRLNQRSLNFGERFPLLLQLYFLWYVLETQAEIDLDVRGEKMARQCGCYQMAFGALGAA</sequence>
<keyword evidence="2" id="KW-1185">Reference proteome</keyword>
<comment type="caution">
    <text evidence="1">The sequence shown here is derived from an EMBL/GenBank/DDBJ whole genome shotgun (WGS) entry which is preliminary data.</text>
</comment>
<dbReference type="Proteomes" id="UP000708148">
    <property type="component" value="Unassembled WGS sequence"/>
</dbReference>
<gene>
    <name evidence="1" type="ORF">OSTQU699_LOCUS1477</name>
</gene>
<dbReference type="AlphaFoldDB" id="A0A8S1IN20"/>
<protein>
    <submittedName>
        <fullName evidence="1">Uncharacterized protein</fullName>
    </submittedName>
</protein>
<organism evidence="1 2">
    <name type="scientific">Ostreobium quekettii</name>
    <dbReference type="NCBI Taxonomy" id="121088"/>
    <lineage>
        <taxon>Eukaryota</taxon>
        <taxon>Viridiplantae</taxon>
        <taxon>Chlorophyta</taxon>
        <taxon>core chlorophytes</taxon>
        <taxon>Ulvophyceae</taxon>
        <taxon>TCBD clade</taxon>
        <taxon>Bryopsidales</taxon>
        <taxon>Ostreobineae</taxon>
        <taxon>Ostreobiaceae</taxon>
        <taxon>Ostreobium</taxon>
    </lineage>
</organism>
<accession>A0A8S1IN20</accession>
<name>A0A8S1IN20_9CHLO</name>